<keyword evidence="3" id="KW-0378">Hydrolase</keyword>
<dbReference type="Gene3D" id="3.20.20.80">
    <property type="entry name" value="Glycosidases"/>
    <property type="match status" value="4"/>
</dbReference>
<reference evidence="5 6" key="1">
    <citation type="journal article" date="2020" name="Mol. Plant">
        <title>The Chromosome-Based Rubber Tree Genome Provides New Insights into Spurge Genome Evolution and Rubber Biosynthesis.</title>
        <authorList>
            <person name="Liu J."/>
            <person name="Shi C."/>
            <person name="Shi C.C."/>
            <person name="Li W."/>
            <person name="Zhang Q.J."/>
            <person name="Zhang Y."/>
            <person name="Li K."/>
            <person name="Lu H.F."/>
            <person name="Shi C."/>
            <person name="Zhu S.T."/>
            <person name="Xiao Z.Y."/>
            <person name="Nan H."/>
            <person name="Yue Y."/>
            <person name="Zhu X.G."/>
            <person name="Wu Y."/>
            <person name="Hong X.N."/>
            <person name="Fan G.Y."/>
            <person name="Tong Y."/>
            <person name="Zhang D."/>
            <person name="Mao C.L."/>
            <person name="Liu Y.L."/>
            <person name="Hao S.J."/>
            <person name="Liu W.Q."/>
            <person name="Lv M.Q."/>
            <person name="Zhang H.B."/>
            <person name="Liu Y."/>
            <person name="Hu-Tang G.R."/>
            <person name="Wang J.P."/>
            <person name="Wang J.H."/>
            <person name="Sun Y.H."/>
            <person name="Ni S.B."/>
            <person name="Chen W.B."/>
            <person name="Zhang X.C."/>
            <person name="Jiao Y.N."/>
            <person name="Eichler E.E."/>
            <person name="Li G.H."/>
            <person name="Liu X."/>
            <person name="Gao L.Z."/>
        </authorList>
    </citation>
    <scope>NUCLEOTIDE SEQUENCE [LARGE SCALE GENOMIC DNA]</scope>
    <source>
        <strain evidence="6">cv. GT1</strain>
        <tissue evidence="5">Leaf</tissue>
    </source>
</reference>
<dbReference type="Pfam" id="PF00232">
    <property type="entry name" value="Glyco_hydro_1"/>
    <property type="match status" value="3"/>
</dbReference>
<comment type="caution">
    <text evidence="5">The sequence shown here is derived from an EMBL/GenBank/DDBJ whole genome shotgun (WGS) entry which is preliminary data.</text>
</comment>
<evidence type="ECO:0000256" key="4">
    <source>
        <dbReference type="ARBA" id="ARBA00023180"/>
    </source>
</evidence>
<dbReference type="GO" id="GO:0008422">
    <property type="term" value="F:beta-glucosidase activity"/>
    <property type="evidence" value="ECO:0007669"/>
    <property type="project" value="TreeGrafter"/>
</dbReference>
<keyword evidence="6" id="KW-1185">Reference proteome</keyword>
<keyword evidence="4" id="KW-0325">Glycoprotein</keyword>
<comment type="similarity">
    <text evidence="1">Belongs to the glycosyl hydrolase 1 family.</text>
</comment>
<proteinExistence type="inferred from homology"/>
<name>A0A6A6LAD5_HEVBR</name>
<protein>
    <recommendedName>
        <fullName evidence="7">Beta-glucosidase</fullName>
    </recommendedName>
</protein>
<dbReference type="FunFam" id="3.20.20.80:FF:000069">
    <property type="entry name" value="Beta-glucosidase 1"/>
    <property type="match status" value="1"/>
</dbReference>
<sequence length="770" mass="87542">MDGETGDVSVDEYHKYKEDVKLMVEAGLEAYRFSISWPRLIPNGRGPVNPKAVRYYNNLINELISHGIQPHVTIYHYDHPQALEDEYGGWLSRKIVKDFTTFADVCFREFGDRVLYWTTLNEPNVFPLFSYDVGMLPPNRCSFPFGLNCSQGNSTSEPYLVAHHLLLAHASAVRLYRKKYQSKQLGFVGINLYAFAAYPLTNSTEDVLATQRANDYFVGLIANPVVFGSYPDIVKKNAGSRLPTFTNQEYKQVKGSFDFLGINHYMSIHVKDNSASLKSEYRDFLADMAVEMIADIDSSKYEFPIQPSGMQASLEYFKQAYGNPPIYIHENGQRTRRTSSLEDTSRVKYMHGYIGSVLDAIRNGSNTRGYFTWSFLDVFELLGGYEPCFGLYYVDINDPQLKRHAKLSAHWEDFPPVFVFGAATSAYQVEGAAHEDGRSPSVWDTFSHGGGDVAVDEYHRYKEDVQLMAETGLQAYRFSISWPRLIPNGRGPVNPKGLQYYNNLINELISHGYDQGMLPPGRCSYPFGFRNCSKGDSSTEPYLAAHNMLLAHSSTVRLYKNKYQSKQNGVIGITLYAFWLLPLTNSTEDVTAAQRARDFFWVGKFVNPLVFGDYPEIMKNNAGLRLPVLSNEESKLVKGAFDFIGLIHYYTVYIKDNSKSLKLENRDYSADMAVAIFFDQDEDVPFVLFPQEEWIGYRGYFVWSFLDVFELLDGKGSSYGLYFVDLDDPSLTRLPKKSARWYSTFLKRGRVGSHGTIELEKTLDALVSEG</sequence>
<dbReference type="Proteomes" id="UP000467840">
    <property type="component" value="Chromosome 1"/>
</dbReference>
<dbReference type="InterPro" id="IPR033132">
    <property type="entry name" value="GH_1_N_CS"/>
</dbReference>
<keyword evidence="2" id="KW-0732">Signal</keyword>
<accession>A0A6A6LAD5</accession>
<dbReference type="PROSITE" id="PS00653">
    <property type="entry name" value="GLYCOSYL_HYDROL_F1_2"/>
    <property type="match status" value="1"/>
</dbReference>
<dbReference type="PANTHER" id="PTHR10353">
    <property type="entry name" value="GLYCOSYL HYDROLASE"/>
    <property type="match status" value="1"/>
</dbReference>
<evidence type="ECO:0000313" key="6">
    <source>
        <dbReference type="Proteomes" id="UP000467840"/>
    </source>
</evidence>
<gene>
    <name evidence="5" type="ORF">GH714_023496</name>
</gene>
<organism evidence="5 6">
    <name type="scientific">Hevea brasiliensis</name>
    <name type="common">Para rubber tree</name>
    <name type="synonym">Siphonia brasiliensis</name>
    <dbReference type="NCBI Taxonomy" id="3981"/>
    <lineage>
        <taxon>Eukaryota</taxon>
        <taxon>Viridiplantae</taxon>
        <taxon>Streptophyta</taxon>
        <taxon>Embryophyta</taxon>
        <taxon>Tracheophyta</taxon>
        <taxon>Spermatophyta</taxon>
        <taxon>Magnoliopsida</taxon>
        <taxon>eudicotyledons</taxon>
        <taxon>Gunneridae</taxon>
        <taxon>Pentapetalae</taxon>
        <taxon>rosids</taxon>
        <taxon>fabids</taxon>
        <taxon>Malpighiales</taxon>
        <taxon>Euphorbiaceae</taxon>
        <taxon>Crotonoideae</taxon>
        <taxon>Micrandreae</taxon>
        <taxon>Hevea</taxon>
    </lineage>
</organism>
<dbReference type="PANTHER" id="PTHR10353:SF257">
    <property type="entry name" value="BETA-GLUCOSIDASE"/>
    <property type="match status" value="1"/>
</dbReference>
<evidence type="ECO:0000256" key="2">
    <source>
        <dbReference type="ARBA" id="ARBA00022729"/>
    </source>
</evidence>
<dbReference type="AlphaFoldDB" id="A0A6A6LAD5"/>
<dbReference type="GO" id="GO:0005975">
    <property type="term" value="P:carbohydrate metabolic process"/>
    <property type="evidence" value="ECO:0007669"/>
    <property type="project" value="InterPro"/>
</dbReference>
<dbReference type="SUPFAM" id="SSF51445">
    <property type="entry name" value="(Trans)glycosidases"/>
    <property type="match status" value="2"/>
</dbReference>
<evidence type="ECO:0000256" key="3">
    <source>
        <dbReference type="ARBA" id="ARBA00022801"/>
    </source>
</evidence>
<evidence type="ECO:0000256" key="1">
    <source>
        <dbReference type="ARBA" id="ARBA00010838"/>
    </source>
</evidence>
<dbReference type="EMBL" id="JAAGAX010000011">
    <property type="protein sequence ID" value="KAF2298411.1"/>
    <property type="molecule type" value="Genomic_DNA"/>
</dbReference>
<evidence type="ECO:0000313" key="5">
    <source>
        <dbReference type="EMBL" id="KAF2298411.1"/>
    </source>
</evidence>
<dbReference type="PRINTS" id="PR00131">
    <property type="entry name" value="GLHYDRLASE1"/>
</dbReference>
<dbReference type="InterPro" id="IPR017853">
    <property type="entry name" value="GH"/>
</dbReference>
<evidence type="ECO:0008006" key="7">
    <source>
        <dbReference type="Google" id="ProtNLM"/>
    </source>
</evidence>
<dbReference type="InterPro" id="IPR001360">
    <property type="entry name" value="Glyco_hydro_1"/>
</dbReference>